<feature type="compositionally biased region" description="Basic and acidic residues" evidence="1">
    <location>
        <begin position="1"/>
        <end position="11"/>
    </location>
</feature>
<dbReference type="EMBL" id="LAZR01005343">
    <property type="protein sequence ID" value="KKN00716.1"/>
    <property type="molecule type" value="Genomic_DNA"/>
</dbReference>
<feature type="compositionally biased region" description="Basic and acidic residues" evidence="1">
    <location>
        <begin position="19"/>
        <end position="29"/>
    </location>
</feature>
<organism evidence="2">
    <name type="scientific">marine sediment metagenome</name>
    <dbReference type="NCBI Taxonomy" id="412755"/>
    <lineage>
        <taxon>unclassified sequences</taxon>
        <taxon>metagenomes</taxon>
        <taxon>ecological metagenomes</taxon>
    </lineage>
</organism>
<proteinExistence type="predicted"/>
<dbReference type="AlphaFoldDB" id="A0A0F9PI66"/>
<gene>
    <name evidence="2" type="ORF">LCGC14_1135160</name>
</gene>
<comment type="caution">
    <text evidence="2">The sequence shown here is derived from an EMBL/GenBank/DDBJ whole genome shotgun (WGS) entry which is preliminary data.</text>
</comment>
<name>A0A0F9PI66_9ZZZZ</name>
<evidence type="ECO:0000313" key="2">
    <source>
        <dbReference type="EMBL" id="KKN00716.1"/>
    </source>
</evidence>
<accession>A0A0F9PI66</accession>
<feature type="region of interest" description="Disordered" evidence="1">
    <location>
        <begin position="1"/>
        <end position="29"/>
    </location>
</feature>
<evidence type="ECO:0000256" key="1">
    <source>
        <dbReference type="SAM" id="MobiDB-lite"/>
    </source>
</evidence>
<reference evidence="2" key="1">
    <citation type="journal article" date="2015" name="Nature">
        <title>Complex archaea that bridge the gap between prokaryotes and eukaryotes.</title>
        <authorList>
            <person name="Spang A."/>
            <person name="Saw J.H."/>
            <person name="Jorgensen S.L."/>
            <person name="Zaremba-Niedzwiedzka K."/>
            <person name="Martijn J."/>
            <person name="Lind A.E."/>
            <person name="van Eijk R."/>
            <person name="Schleper C."/>
            <person name="Guy L."/>
            <person name="Ettema T.J."/>
        </authorList>
    </citation>
    <scope>NUCLEOTIDE SEQUENCE</scope>
</reference>
<protein>
    <submittedName>
        <fullName evidence="2">Uncharacterized protein</fullName>
    </submittedName>
</protein>
<sequence length="288" mass="34173">MAKKPKYDHLRQMGGRSLSDNRRSFGRRGNIDSFRRNVRDVTPQQNNILETYIAQERNLYNELLDTLHARRRSTPEFYKQLTDKHVQLFCKLTRICFDVRTLANKKSEDTEIPKLLEPYRDILFGIHGEKEEGLSERFTVFYELCAKSAMVIPDTRENMARAFIEFFSNDSGSLTTVNMMQKRHLQIRKDQVKHTWDETEFVTKLYIPYFNRPLLVEADLGEYPTESRERQGDNPDWNLMIIHKDPNDILAGPNVPWVIDFKYSNNRYMLKYLESVNPESQMTSRFIR</sequence>